<dbReference type="GO" id="GO:0000987">
    <property type="term" value="F:cis-regulatory region sequence-specific DNA binding"/>
    <property type="evidence" value="ECO:0007669"/>
    <property type="project" value="TreeGrafter"/>
</dbReference>
<dbReference type="PRINTS" id="PR00053">
    <property type="entry name" value="FORKHEAD"/>
</dbReference>
<dbReference type="InterPro" id="IPR036388">
    <property type="entry name" value="WH-like_DNA-bd_sf"/>
</dbReference>
<evidence type="ECO:0000313" key="12">
    <source>
        <dbReference type="Proteomes" id="UP001353858"/>
    </source>
</evidence>
<feature type="domain" description="Fork-head" evidence="10">
    <location>
        <begin position="250"/>
        <end position="351"/>
    </location>
</feature>
<evidence type="ECO:0000256" key="5">
    <source>
        <dbReference type="ARBA" id="ARBA00023163"/>
    </source>
</evidence>
<dbReference type="GO" id="GO:0030431">
    <property type="term" value="P:sleep"/>
    <property type="evidence" value="ECO:0007669"/>
    <property type="project" value="InterPro"/>
</dbReference>
<evidence type="ECO:0000256" key="9">
    <source>
        <dbReference type="SAM" id="MobiDB-lite"/>
    </source>
</evidence>
<evidence type="ECO:0000256" key="2">
    <source>
        <dbReference type="ARBA" id="ARBA00022729"/>
    </source>
</evidence>
<dbReference type="CDD" id="cd23591">
    <property type="entry name" value="TFP_LU_ECD_Crim"/>
    <property type="match status" value="1"/>
</dbReference>
<keyword evidence="7 8" id="KW-0539">Nucleus</keyword>
<dbReference type="GO" id="GO:0003700">
    <property type="term" value="F:DNA-binding transcription factor activity"/>
    <property type="evidence" value="ECO:0007669"/>
    <property type="project" value="InterPro"/>
</dbReference>
<dbReference type="Pfam" id="PF00250">
    <property type="entry name" value="Forkhead"/>
    <property type="match status" value="1"/>
</dbReference>
<feature type="region of interest" description="Disordered" evidence="9">
    <location>
        <begin position="127"/>
        <end position="151"/>
    </location>
</feature>
<dbReference type="PANTHER" id="PTHR13962:SF17">
    <property type="entry name" value="FORKHEAD BOX PROTEIN N4"/>
    <property type="match status" value="1"/>
</dbReference>
<dbReference type="SMART" id="SM00339">
    <property type="entry name" value="FH"/>
    <property type="match status" value="1"/>
</dbReference>
<evidence type="ECO:0000256" key="6">
    <source>
        <dbReference type="ARBA" id="ARBA00023180"/>
    </source>
</evidence>
<dbReference type="Pfam" id="PF17064">
    <property type="entry name" value="QVR"/>
    <property type="match status" value="1"/>
</dbReference>
<dbReference type="InterPro" id="IPR036390">
    <property type="entry name" value="WH_DNA-bd_sf"/>
</dbReference>
<feature type="DNA-binding region" description="Fork-head" evidence="8">
    <location>
        <begin position="250"/>
        <end position="351"/>
    </location>
</feature>
<organism evidence="11 12">
    <name type="scientific">Aquatica leii</name>
    <dbReference type="NCBI Taxonomy" id="1421715"/>
    <lineage>
        <taxon>Eukaryota</taxon>
        <taxon>Metazoa</taxon>
        <taxon>Ecdysozoa</taxon>
        <taxon>Arthropoda</taxon>
        <taxon>Hexapoda</taxon>
        <taxon>Insecta</taxon>
        <taxon>Pterygota</taxon>
        <taxon>Neoptera</taxon>
        <taxon>Endopterygota</taxon>
        <taxon>Coleoptera</taxon>
        <taxon>Polyphaga</taxon>
        <taxon>Elateriformia</taxon>
        <taxon>Elateroidea</taxon>
        <taxon>Lampyridae</taxon>
        <taxon>Luciolinae</taxon>
        <taxon>Aquatica</taxon>
    </lineage>
</organism>
<dbReference type="InterPro" id="IPR001766">
    <property type="entry name" value="Fork_head_dom"/>
</dbReference>
<dbReference type="SUPFAM" id="SSF46785">
    <property type="entry name" value="Winged helix' DNA-binding domain"/>
    <property type="match status" value="1"/>
</dbReference>
<evidence type="ECO:0000256" key="7">
    <source>
        <dbReference type="ARBA" id="ARBA00023242"/>
    </source>
</evidence>
<protein>
    <recommendedName>
        <fullName evidence="10">Fork-head domain-containing protein</fullName>
    </recommendedName>
</protein>
<keyword evidence="6" id="KW-0325">Glycoprotein</keyword>
<dbReference type="AlphaFoldDB" id="A0AAN7SBG8"/>
<sequence length="593" mass="67613">MSTSNNHLIIRDRNFQPGQIYNTKNGVTIKWKELDVETGTDATFVRSTIPFHNHNTSVKKKNFSLPQIAIKRKNHNPPNNAKKEVVILNGNWDTSTKIPNIIAEMHNVNIEELQHLQNTWDNSKLMKSSQKLEMSSSVTPSPRSSDSGVESDCTDGNLSWLLNYRIHELPPVPDCTVGDQHAAAQFNNKLNRSANGKLNHVYIAETIPKQYFEQQNINVSRIIPDKQNVSLKEDALKAHGNSCRYSGPKKPPFTYTELIEHALNEKGELTVSGIYQWISDRFPFYKQNDDRWKNSVRHNLSINPHFRKGSKAVHGAGHLWTIAQRDDKKTWNIKKQRIQQFIQASYNEYNRDQQLEIELETATASILPENGDDYNENGLSTINHEEFEKEQNIEIEYVNVIDVTTNGLEDFLCPPVTKEQMVEECGLNGDYLITDLNPNTLGLNLPDAEIIASGSCSLWCYECISTQPGCGEKLNWLWHWTKVCPEQDDVCVKILEVKDADVVITRSCLSSLQGLRKDIPADHYEGCRPAAVDIQLSNYVNNSIKELDIYRKHYDSTTFCFCFLDHWCNDSNKNLPSLIITFTTLVVGIFVVN</sequence>
<dbReference type="CDD" id="cd00059">
    <property type="entry name" value="FH_FOX"/>
    <property type="match status" value="1"/>
</dbReference>
<evidence type="ECO:0000313" key="11">
    <source>
        <dbReference type="EMBL" id="KAK4883186.1"/>
    </source>
</evidence>
<dbReference type="GO" id="GO:0032222">
    <property type="term" value="P:regulation of synaptic transmission, cholinergic"/>
    <property type="evidence" value="ECO:0007669"/>
    <property type="project" value="InterPro"/>
</dbReference>
<evidence type="ECO:0000256" key="3">
    <source>
        <dbReference type="ARBA" id="ARBA00023015"/>
    </source>
</evidence>
<keyword evidence="12" id="KW-1185">Reference proteome</keyword>
<dbReference type="PANTHER" id="PTHR13962">
    <property type="entry name" value="FORKHEAD BOX PROTEIN N3-LIKE PROTEIN-RELATED"/>
    <property type="match status" value="1"/>
</dbReference>
<accession>A0AAN7SBG8</accession>
<dbReference type="InterPro" id="IPR030456">
    <property type="entry name" value="TF_fork_head_CS_2"/>
</dbReference>
<keyword evidence="4 8" id="KW-0238">DNA-binding</keyword>
<dbReference type="PROSITE" id="PS00658">
    <property type="entry name" value="FORK_HEAD_2"/>
    <property type="match status" value="1"/>
</dbReference>
<evidence type="ECO:0000256" key="1">
    <source>
        <dbReference type="ARBA" id="ARBA00004123"/>
    </source>
</evidence>
<evidence type="ECO:0000256" key="8">
    <source>
        <dbReference type="PROSITE-ProRule" id="PRU00089"/>
    </source>
</evidence>
<proteinExistence type="predicted"/>
<keyword evidence="5" id="KW-0804">Transcription</keyword>
<keyword evidence="3" id="KW-0805">Transcription regulation</keyword>
<dbReference type="InterPro" id="IPR047119">
    <property type="entry name" value="FOXN2/3-like"/>
</dbReference>
<dbReference type="Proteomes" id="UP001353858">
    <property type="component" value="Unassembled WGS sequence"/>
</dbReference>
<evidence type="ECO:0000256" key="4">
    <source>
        <dbReference type="ARBA" id="ARBA00023125"/>
    </source>
</evidence>
<dbReference type="InterPro" id="IPR031424">
    <property type="entry name" value="QVR-like"/>
</dbReference>
<feature type="compositionally biased region" description="Low complexity" evidence="9">
    <location>
        <begin position="135"/>
        <end position="147"/>
    </location>
</feature>
<gene>
    <name evidence="11" type="ORF">RN001_006505</name>
</gene>
<dbReference type="PROSITE" id="PS50039">
    <property type="entry name" value="FORK_HEAD_3"/>
    <property type="match status" value="1"/>
</dbReference>
<evidence type="ECO:0000259" key="10">
    <source>
        <dbReference type="PROSITE" id="PS50039"/>
    </source>
</evidence>
<name>A0AAN7SBG8_9COLE</name>
<dbReference type="EMBL" id="JARPUR010000002">
    <property type="protein sequence ID" value="KAK4883186.1"/>
    <property type="molecule type" value="Genomic_DNA"/>
</dbReference>
<comment type="caution">
    <text evidence="11">The sequence shown here is derived from an EMBL/GenBank/DDBJ whole genome shotgun (WGS) entry which is preliminary data.</text>
</comment>
<dbReference type="Gene3D" id="1.10.10.10">
    <property type="entry name" value="Winged helix-like DNA-binding domain superfamily/Winged helix DNA-binding domain"/>
    <property type="match status" value="1"/>
</dbReference>
<dbReference type="GO" id="GO:0005634">
    <property type="term" value="C:nucleus"/>
    <property type="evidence" value="ECO:0007669"/>
    <property type="project" value="UniProtKB-SubCell"/>
</dbReference>
<comment type="subcellular location">
    <subcellularLocation>
        <location evidence="1 8">Nucleus</location>
    </subcellularLocation>
</comment>
<reference evidence="12" key="1">
    <citation type="submission" date="2023-01" db="EMBL/GenBank/DDBJ databases">
        <title>Key to firefly adult light organ development and bioluminescence: homeobox transcription factors regulate luciferase expression and transportation to peroxisome.</title>
        <authorList>
            <person name="Fu X."/>
        </authorList>
    </citation>
    <scope>NUCLEOTIDE SEQUENCE [LARGE SCALE GENOMIC DNA]</scope>
</reference>
<keyword evidence="2" id="KW-0732">Signal</keyword>